<evidence type="ECO:0000256" key="2">
    <source>
        <dbReference type="ARBA" id="ARBA00022840"/>
    </source>
</evidence>
<dbReference type="InterPro" id="IPR027417">
    <property type="entry name" value="P-loop_NTPase"/>
</dbReference>
<reference evidence="5 6" key="1">
    <citation type="submission" date="2012-06" db="EMBL/GenBank/DDBJ databases">
        <title>Complete genome sequence of Corynebacterium terpenotabidum Y-11 (=DSM 44721).</title>
        <authorList>
            <person name="Ruckert C."/>
            <person name="Albersmeier A."/>
            <person name="Al-Dilaimi A."/>
            <person name="Szczepanowski R."/>
            <person name="Kalinowski J."/>
        </authorList>
    </citation>
    <scope>NUCLEOTIDE SEQUENCE [LARGE SCALE GENOMIC DNA]</scope>
    <source>
        <strain evidence="5 6">Y-11</strain>
    </source>
</reference>
<dbReference type="GO" id="GO:0005524">
    <property type="term" value="F:ATP binding"/>
    <property type="evidence" value="ECO:0007669"/>
    <property type="project" value="UniProtKB-UniRule"/>
</dbReference>
<dbReference type="Proteomes" id="UP000014809">
    <property type="component" value="Chromosome"/>
</dbReference>
<dbReference type="GO" id="GO:0003677">
    <property type="term" value="F:DNA binding"/>
    <property type="evidence" value="ECO:0007669"/>
    <property type="project" value="InterPro"/>
</dbReference>
<dbReference type="EMBL" id="CP003696">
    <property type="protein sequence ID" value="AGP30111.1"/>
    <property type="molecule type" value="Genomic_DNA"/>
</dbReference>
<proteinExistence type="predicted"/>
<dbReference type="PANTHER" id="PTHR22683:SF1">
    <property type="entry name" value="TYPE VII SECRETION SYSTEM PROTEIN ESSC"/>
    <property type="match status" value="1"/>
</dbReference>
<dbReference type="PANTHER" id="PTHR22683">
    <property type="entry name" value="SPORULATION PROTEIN RELATED"/>
    <property type="match status" value="1"/>
</dbReference>
<organism evidence="5 6">
    <name type="scientific">Corynebacterium terpenotabidum Y-11</name>
    <dbReference type="NCBI Taxonomy" id="1200352"/>
    <lineage>
        <taxon>Bacteria</taxon>
        <taxon>Bacillati</taxon>
        <taxon>Actinomycetota</taxon>
        <taxon>Actinomycetes</taxon>
        <taxon>Mycobacteriales</taxon>
        <taxon>Corynebacteriaceae</taxon>
        <taxon>Corynebacterium</taxon>
    </lineage>
</organism>
<dbReference type="HOGENOM" id="CLU_426240_0_0_11"/>
<feature type="binding site" evidence="3">
    <location>
        <begin position="331"/>
        <end position="338"/>
    </location>
    <ligand>
        <name>ATP</name>
        <dbReference type="ChEBI" id="CHEBI:30616"/>
    </ligand>
</feature>
<evidence type="ECO:0000313" key="5">
    <source>
        <dbReference type="EMBL" id="AGP30111.1"/>
    </source>
</evidence>
<keyword evidence="6" id="KW-1185">Reference proteome</keyword>
<dbReference type="InterPro" id="IPR002543">
    <property type="entry name" value="FtsK_dom"/>
</dbReference>
<name>S4XBZ3_9CORY</name>
<dbReference type="Pfam" id="PF01580">
    <property type="entry name" value="FtsK_SpoIIIE"/>
    <property type="match status" value="1"/>
</dbReference>
<dbReference type="Gene3D" id="3.40.50.300">
    <property type="entry name" value="P-loop containing nucleotide triphosphate hydrolases"/>
    <property type="match status" value="1"/>
</dbReference>
<gene>
    <name evidence="5" type="ORF">A606_02290</name>
</gene>
<dbReference type="eggNOG" id="COG1674">
    <property type="taxonomic scope" value="Bacteria"/>
</dbReference>
<protein>
    <recommendedName>
        <fullName evidence="4">FtsK domain-containing protein</fullName>
    </recommendedName>
</protein>
<dbReference type="PATRIC" id="fig|1200352.3.peg.461"/>
<sequence>MDMIWDNWRSTEVNFYAATLTPIQAVISEDTGEWRILLETTATLPEMGDPGFPWVHGKSIPDQWSVRPYPGAQWILPVIIPMTSRHHILIGSPLRQWENREIRWSREDRSRWVDDNFSLICTHLVRADLDGSILYAALRDVLPSSTLGDEIPASTALVAEHRDRFEARHAQWKKAADQAKQVNKGWFKAHEPMYDGPETARYAPTLTAAGTKDSSVWLEITPARGSTLTPEQLGKSCLAAVRKAVSTSAVSVDIAPNGSAARFTISLPEVVRDDLDGSWIPSMDLLPRGGGVNEAAAVAAGWDLRIPLGQSMSGETLWWDFKADQHLAVLGTTASGKSWSILSWITELGGNFGGSELVVIDGKNSGDFNSLMSPELAAHSGVRCVADRPASAFAALLWVNGEVERRKKINAKLKAQGETKLPFPRLIVIVDEIGFLMTEWPKKIREQADKIIGQILRAARSVGVHIALISQDARDSSYPNSWLQNLSLRMSLGANPGPMIQKKILGDEKALQRYPAQAAFVADKTKKGRGLMSREVDGETVIDAFRSAHVWSPTKGRPEDTPGWAEMKAVWEEKNWSAPRFGFEIPDDLDAEDPTDYCRIAARMLDDEDGHPLPDRAYMDPSSIGEYQPWDGSVGISLGGDF</sequence>
<evidence type="ECO:0000256" key="1">
    <source>
        <dbReference type="ARBA" id="ARBA00022741"/>
    </source>
</evidence>
<keyword evidence="1 3" id="KW-0547">Nucleotide-binding</keyword>
<dbReference type="InterPro" id="IPR050206">
    <property type="entry name" value="FtsK/SpoIIIE/SftA"/>
</dbReference>
<dbReference type="KEGG" id="cter:A606_02290"/>
<keyword evidence="2 3" id="KW-0067">ATP-binding</keyword>
<evidence type="ECO:0000259" key="4">
    <source>
        <dbReference type="PROSITE" id="PS50901"/>
    </source>
</evidence>
<dbReference type="AlphaFoldDB" id="S4XBZ3"/>
<accession>S4XBZ3</accession>
<dbReference type="SUPFAM" id="SSF52540">
    <property type="entry name" value="P-loop containing nucleoside triphosphate hydrolases"/>
    <property type="match status" value="1"/>
</dbReference>
<dbReference type="PROSITE" id="PS50901">
    <property type="entry name" value="FTSK"/>
    <property type="match status" value="1"/>
</dbReference>
<evidence type="ECO:0000313" key="6">
    <source>
        <dbReference type="Proteomes" id="UP000014809"/>
    </source>
</evidence>
<evidence type="ECO:0000256" key="3">
    <source>
        <dbReference type="PROSITE-ProRule" id="PRU00289"/>
    </source>
</evidence>
<dbReference type="STRING" id="1200352.A606_02290"/>
<feature type="domain" description="FtsK" evidence="4">
    <location>
        <begin position="314"/>
        <end position="501"/>
    </location>
</feature>